<keyword evidence="2" id="KW-1133">Transmembrane helix</keyword>
<feature type="transmembrane region" description="Helical" evidence="2">
    <location>
        <begin position="25"/>
        <end position="48"/>
    </location>
</feature>
<dbReference type="AlphaFoldDB" id="A0AAV7GHC8"/>
<keyword evidence="4" id="KW-1185">Reference proteome</keyword>
<gene>
    <name evidence="3" type="ORF">IEQ34_015682</name>
</gene>
<evidence type="ECO:0000256" key="2">
    <source>
        <dbReference type="SAM" id="Phobius"/>
    </source>
</evidence>
<reference evidence="3 4" key="1">
    <citation type="journal article" date="2021" name="Hortic Res">
        <title>Chromosome-scale assembly of the Dendrobium chrysotoxum genome enhances the understanding of orchid evolution.</title>
        <authorList>
            <person name="Zhang Y."/>
            <person name="Zhang G.Q."/>
            <person name="Zhang D."/>
            <person name="Liu X.D."/>
            <person name="Xu X.Y."/>
            <person name="Sun W.H."/>
            <person name="Yu X."/>
            <person name="Zhu X."/>
            <person name="Wang Z.W."/>
            <person name="Zhao X."/>
            <person name="Zhong W.Y."/>
            <person name="Chen H."/>
            <person name="Yin W.L."/>
            <person name="Huang T."/>
            <person name="Niu S.C."/>
            <person name="Liu Z.J."/>
        </authorList>
    </citation>
    <scope>NUCLEOTIDE SEQUENCE [LARGE SCALE GENOMIC DNA]</scope>
    <source>
        <strain evidence="3">Lindl</strain>
    </source>
</reference>
<feature type="compositionally biased region" description="Polar residues" evidence="1">
    <location>
        <begin position="97"/>
        <end position="107"/>
    </location>
</feature>
<keyword evidence="2" id="KW-0472">Membrane</keyword>
<evidence type="ECO:0000256" key="1">
    <source>
        <dbReference type="SAM" id="MobiDB-lite"/>
    </source>
</evidence>
<dbReference type="Proteomes" id="UP000775213">
    <property type="component" value="Unassembled WGS sequence"/>
</dbReference>
<sequence>MIGFAGSVSSTDPSSIFATFPIDGLASALSCMHNIAVFTILSTIFTFIRSSKLPIILASNMSSTFLSTKTLSYAHLGKYQSTLSTESLRKSQHRIPATSSSSTTPKL</sequence>
<comment type="caution">
    <text evidence="3">The sequence shown here is derived from an EMBL/GenBank/DDBJ whole genome shotgun (WGS) entry which is preliminary data.</text>
</comment>
<proteinExistence type="predicted"/>
<evidence type="ECO:0000313" key="4">
    <source>
        <dbReference type="Proteomes" id="UP000775213"/>
    </source>
</evidence>
<protein>
    <submittedName>
        <fullName evidence="3">Uncharacterized protein</fullName>
    </submittedName>
</protein>
<feature type="region of interest" description="Disordered" evidence="1">
    <location>
        <begin position="84"/>
        <end position="107"/>
    </location>
</feature>
<evidence type="ECO:0000313" key="3">
    <source>
        <dbReference type="EMBL" id="KAH0455650.1"/>
    </source>
</evidence>
<accession>A0AAV7GHC8</accession>
<name>A0AAV7GHC8_DENCH</name>
<dbReference type="EMBL" id="JAGFBR010000014">
    <property type="protein sequence ID" value="KAH0455650.1"/>
    <property type="molecule type" value="Genomic_DNA"/>
</dbReference>
<keyword evidence="2" id="KW-0812">Transmembrane</keyword>
<organism evidence="3 4">
    <name type="scientific">Dendrobium chrysotoxum</name>
    <name type="common">Orchid</name>
    <dbReference type="NCBI Taxonomy" id="161865"/>
    <lineage>
        <taxon>Eukaryota</taxon>
        <taxon>Viridiplantae</taxon>
        <taxon>Streptophyta</taxon>
        <taxon>Embryophyta</taxon>
        <taxon>Tracheophyta</taxon>
        <taxon>Spermatophyta</taxon>
        <taxon>Magnoliopsida</taxon>
        <taxon>Liliopsida</taxon>
        <taxon>Asparagales</taxon>
        <taxon>Orchidaceae</taxon>
        <taxon>Epidendroideae</taxon>
        <taxon>Malaxideae</taxon>
        <taxon>Dendrobiinae</taxon>
        <taxon>Dendrobium</taxon>
    </lineage>
</organism>